<feature type="compositionally biased region" description="Polar residues" evidence="1">
    <location>
        <begin position="1020"/>
        <end position="1037"/>
    </location>
</feature>
<reference evidence="3" key="1">
    <citation type="journal article" date="2022" name="bioRxiv">
        <title>Deciphering the potential niche of two novel black yeast fungi from a biological soil crust based on their genomes, phenotypes, and melanin regulation.</title>
        <authorList>
            <consortium name="DOE Joint Genome Institute"/>
            <person name="Carr E.C."/>
            <person name="Barton Q."/>
            <person name="Grambo S."/>
            <person name="Sullivan M."/>
            <person name="Renfro C.M."/>
            <person name="Kuo A."/>
            <person name="Pangilinan J."/>
            <person name="Lipzen A."/>
            <person name="Keymanesh K."/>
            <person name="Savage E."/>
            <person name="Barry K."/>
            <person name="Grigoriev I.V."/>
            <person name="Riekhof W.R."/>
            <person name="Harris S.S."/>
        </authorList>
    </citation>
    <scope>NUCLEOTIDE SEQUENCE</scope>
    <source>
        <strain evidence="3">JF 03-4F</strain>
    </source>
</reference>
<sequence>MSPHVVVHAPSIKTASTISHDDIPPQPLDPYQHEADPFRPLQSHDPNHIDNHLHSYAVAEGNQPRSEAVAIHRLPSAVLQRILWMVDADTFASLAILNRAWYGAAQSKALYAHHLSRCPSYALVNTVITGPFRKNDLYRLKSKFAAEIRRNLFRAYLRPRQTLINLISVSANSSAAVPGAEAFRFAFSPNGQTILALSSSRIYVIDATTEPITVRNELKTIRRPLAASVTDDGSVLAVLSSKHQANVYNLTPVGVQHVQVIAMETPPRTIALAPQGTVLAAAYEGGVEVFSLAPTALSTDRRAVRSEGVDSLNFSGDGSMLVGSTQDLEEPSTVVITAPFYTENDLPPKEIHSRMWTTQILFPQISSVCSHAELLQGHTEGDASWLFAYDHTLMSYRAVRTDDTRTGIAYFLNPPTSRRFSMPAPSTAPTATVCGTLVVAGFSGSGLWIYGVPEKLDISPDMGSVIERHEKRLQARGQLTSATGHLEPLMAYSPSLSGSSEEIEEDSLAAKVDWRESLFVKCQEIRTIEGYTAAKWVETCEKRDCDFPGKRLVVVAPGGVDHFVEALGDETMPLDGSRVAILDFDYAPSTGADREITIEVGDKPPELLTERIGDMDIEVAMERRRSVRDRGRGAARTAALDRSITTAAATQGQQWNRGRTTSASQPSSPLDVDGQRDRGNSPVRASRPSQADLQRSASAAGFATAKYPPRAPLASQQQEGGHIVYHRSPTQPWPSGDGWESPPPPYSTNSQGQIQPGIPLGSPLIQPRPLGAQQSSASPLTGIPENGHAHGQLHGRSFQRTFPPGHVPPTNHHSLPFAPQNGRPTYPDLPFMGESRPLGPAGVQYVAPTLTGVPPGPSPTPPNDQHVISPMAQFSPLNMPMATPVSAETSSRPGSGEGHRMSAPDTPEVVSPLNISQPAQQPFDSPSIPQHTSKPTSSGSITLTGANLQARLNHPTPPTPTTYEQMWQSQYATAGPPTPPKAATTATESPIPTATSFSVAPPTSDQMANLNRRMSQNAWKPLPSVSTNSPAHQNHNIATRDFSGRSVGGPSAPCDSWGSVGNIGPATFNKTVGLSNGAARNNSPASGRSIPVSSSTPNLLSTNPLYSQNRRPQVGRLDTIESISSSYGPGEPGFRSHSIGQVTMPNAYHNFYPQNPHEMQHAAMQPSHQNSLQTADANPPPSSSLLRYSRTRRGRKNKPGRDHGHSQTMPSVADAGKKEKGSKCVVM</sequence>
<feature type="region of interest" description="Disordered" evidence="1">
    <location>
        <begin position="1020"/>
        <end position="1050"/>
    </location>
</feature>
<feature type="domain" description="F-box" evidence="2">
    <location>
        <begin position="68"/>
        <end position="114"/>
    </location>
</feature>
<dbReference type="SUPFAM" id="SSF82171">
    <property type="entry name" value="DPP6 N-terminal domain-like"/>
    <property type="match status" value="1"/>
</dbReference>
<feature type="compositionally biased region" description="Polar residues" evidence="1">
    <location>
        <begin position="913"/>
        <end position="942"/>
    </location>
</feature>
<dbReference type="SUPFAM" id="SSF81383">
    <property type="entry name" value="F-box domain"/>
    <property type="match status" value="1"/>
</dbReference>
<keyword evidence="4" id="KW-1185">Reference proteome</keyword>
<evidence type="ECO:0000313" key="4">
    <source>
        <dbReference type="Proteomes" id="UP001203852"/>
    </source>
</evidence>
<feature type="compositionally biased region" description="Polar residues" evidence="1">
    <location>
        <begin position="687"/>
        <end position="697"/>
    </location>
</feature>
<accession>A0AAN6E0W6</accession>
<dbReference type="InterPro" id="IPR001810">
    <property type="entry name" value="F-box_dom"/>
</dbReference>
<organism evidence="3 4">
    <name type="scientific">Exophiala viscosa</name>
    <dbReference type="NCBI Taxonomy" id="2486360"/>
    <lineage>
        <taxon>Eukaryota</taxon>
        <taxon>Fungi</taxon>
        <taxon>Dikarya</taxon>
        <taxon>Ascomycota</taxon>
        <taxon>Pezizomycotina</taxon>
        <taxon>Eurotiomycetes</taxon>
        <taxon>Chaetothyriomycetidae</taxon>
        <taxon>Chaetothyriales</taxon>
        <taxon>Herpotrichiellaceae</taxon>
        <taxon>Exophiala</taxon>
    </lineage>
</organism>
<feature type="region of interest" description="Disordered" evidence="1">
    <location>
        <begin position="16"/>
        <end position="45"/>
    </location>
</feature>
<evidence type="ECO:0000313" key="3">
    <source>
        <dbReference type="EMBL" id="KAI1614928.1"/>
    </source>
</evidence>
<feature type="compositionally biased region" description="Basic and acidic residues" evidence="1">
    <location>
        <begin position="1215"/>
        <end position="1227"/>
    </location>
</feature>
<dbReference type="Proteomes" id="UP001203852">
    <property type="component" value="Unassembled WGS sequence"/>
</dbReference>
<comment type="caution">
    <text evidence="3">The sequence shown here is derived from an EMBL/GenBank/DDBJ whole genome shotgun (WGS) entry which is preliminary data.</text>
</comment>
<dbReference type="AlphaFoldDB" id="A0AAN6E0W6"/>
<proteinExistence type="predicted"/>
<feature type="region of interest" description="Disordered" evidence="1">
    <location>
        <begin position="725"/>
        <end position="831"/>
    </location>
</feature>
<feature type="compositionally biased region" description="Polar residues" evidence="1">
    <location>
        <begin position="1166"/>
        <end position="1176"/>
    </location>
</feature>
<feature type="region of interest" description="Disordered" evidence="1">
    <location>
        <begin position="1077"/>
        <end position="1116"/>
    </location>
</feature>
<name>A0AAN6E0W6_9EURO</name>
<feature type="region of interest" description="Disordered" evidence="1">
    <location>
        <begin position="624"/>
        <end position="700"/>
    </location>
</feature>
<gene>
    <name evidence="3" type="ORF">EDD36DRAFT_168910</name>
</gene>
<dbReference type="InterPro" id="IPR036047">
    <property type="entry name" value="F-box-like_dom_sf"/>
</dbReference>
<dbReference type="Pfam" id="PF23749">
    <property type="entry name" value="DUF7165"/>
    <property type="match status" value="1"/>
</dbReference>
<feature type="compositionally biased region" description="Polar residues" evidence="1">
    <location>
        <begin position="1077"/>
        <end position="1111"/>
    </location>
</feature>
<evidence type="ECO:0000259" key="2">
    <source>
        <dbReference type="PROSITE" id="PS50181"/>
    </source>
</evidence>
<dbReference type="InterPro" id="IPR015943">
    <property type="entry name" value="WD40/YVTN_repeat-like_dom_sf"/>
</dbReference>
<feature type="compositionally biased region" description="Polar residues" evidence="1">
    <location>
        <begin position="992"/>
        <end position="1005"/>
    </location>
</feature>
<feature type="region of interest" description="Disordered" evidence="1">
    <location>
        <begin position="1160"/>
        <end position="1227"/>
    </location>
</feature>
<feature type="compositionally biased region" description="Basic residues" evidence="1">
    <location>
        <begin position="1189"/>
        <end position="1198"/>
    </location>
</feature>
<protein>
    <recommendedName>
        <fullName evidence="2">F-box domain-containing protein</fullName>
    </recommendedName>
</protein>
<feature type="compositionally biased region" description="Low complexity" evidence="1">
    <location>
        <begin position="981"/>
        <end position="990"/>
    </location>
</feature>
<dbReference type="Gene3D" id="2.130.10.10">
    <property type="entry name" value="YVTN repeat-like/Quinoprotein amine dehydrogenase"/>
    <property type="match status" value="1"/>
</dbReference>
<feature type="region of interest" description="Disordered" evidence="1">
    <location>
        <begin position="882"/>
        <end position="942"/>
    </location>
</feature>
<dbReference type="InterPro" id="IPR055589">
    <property type="entry name" value="DUF7165"/>
</dbReference>
<feature type="region of interest" description="Disordered" evidence="1">
    <location>
        <begin position="971"/>
        <end position="1005"/>
    </location>
</feature>
<dbReference type="EMBL" id="MU404352">
    <property type="protein sequence ID" value="KAI1614928.1"/>
    <property type="molecule type" value="Genomic_DNA"/>
</dbReference>
<dbReference type="PROSITE" id="PS50181">
    <property type="entry name" value="FBOX"/>
    <property type="match status" value="1"/>
</dbReference>
<evidence type="ECO:0000256" key="1">
    <source>
        <dbReference type="SAM" id="MobiDB-lite"/>
    </source>
</evidence>
<feature type="compositionally biased region" description="Polar residues" evidence="1">
    <location>
        <begin position="643"/>
        <end position="668"/>
    </location>
</feature>